<feature type="domain" description="Enoyl reductase (ER)" evidence="1">
    <location>
        <begin position="18"/>
        <end position="329"/>
    </location>
</feature>
<comment type="caution">
    <text evidence="2">The sequence shown here is derived from an EMBL/GenBank/DDBJ whole genome shotgun (WGS) entry which is preliminary data.</text>
</comment>
<sequence>MTDTTAATMRAIQVQRLGGPEVLELTTLPVPEPQAGQVRIKVQAVGLNFADILAVRGEYLTRTRVPMVPGMEFAGIVDKLGEGVTHLQEGQLVAALGGTGAMAEYSVIPAAAVLPIAQNLNAREAAALPVSFYTAYFSLATLGQAKPGEWVVVQAAAGALGTASVQLAKAMGLQVIALASTEEKLEVARSLGADEALLNTRTDLVDAVKSITGGKGANMVLEIVGGRGFQDSLAMLASRGRVLVIGSASREPSQLRPVELMKKNLSVIGVWLMPFLADVEVMSEATAFLTKLISGGRAKPIVGRTFSLEQAGEAFDFVWNRASTGKVVIEP</sequence>
<dbReference type="RefSeq" id="WP_211317892.1">
    <property type="nucleotide sequence ID" value="NZ_QJSX01000006.1"/>
</dbReference>
<dbReference type="InterPro" id="IPR013149">
    <property type="entry name" value="ADH-like_C"/>
</dbReference>
<dbReference type="Gene3D" id="3.90.180.10">
    <property type="entry name" value="Medium-chain alcohol dehydrogenases, catalytic domain"/>
    <property type="match status" value="1"/>
</dbReference>
<dbReference type="Pfam" id="PF08240">
    <property type="entry name" value="ADH_N"/>
    <property type="match status" value="1"/>
</dbReference>
<name>A0A318S8L2_9DEIO</name>
<dbReference type="InterPro" id="IPR011032">
    <property type="entry name" value="GroES-like_sf"/>
</dbReference>
<accession>A0A318S8L2</accession>
<evidence type="ECO:0000259" key="1">
    <source>
        <dbReference type="SMART" id="SM00829"/>
    </source>
</evidence>
<organism evidence="2 3">
    <name type="scientific">Deinococcus yavapaiensis KR-236</name>
    <dbReference type="NCBI Taxonomy" id="694435"/>
    <lineage>
        <taxon>Bacteria</taxon>
        <taxon>Thermotogati</taxon>
        <taxon>Deinococcota</taxon>
        <taxon>Deinococci</taxon>
        <taxon>Deinococcales</taxon>
        <taxon>Deinococcaceae</taxon>
        <taxon>Deinococcus</taxon>
    </lineage>
</organism>
<dbReference type="SMART" id="SM00829">
    <property type="entry name" value="PKS_ER"/>
    <property type="match status" value="1"/>
</dbReference>
<dbReference type="Proteomes" id="UP000248326">
    <property type="component" value="Unassembled WGS sequence"/>
</dbReference>
<dbReference type="PANTHER" id="PTHR43677">
    <property type="entry name" value="SHORT-CHAIN DEHYDROGENASE/REDUCTASE"/>
    <property type="match status" value="1"/>
</dbReference>
<keyword evidence="3" id="KW-1185">Reference proteome</keyword>
<dbReference type="EMBL" id="QJSX01000006">
    <property type="protein sequence ID" value="PYE54186.1"/>
    <property type="molecule type" value="Genomic_DNA"/>
</dbReference>
<dbReference type="InterPro" id="IPR036291">
    <property type="entry name" value="NAD(P)-bd_dom_sf"/>
</dbReference>
<reference evidence="2 3" key="1">
    <citation type="submission" date="2018-06" db="EMBL/GenBank/DDBJ databases">
        <title>Genomic Encyclopedia of Type Strains, Phase IV (KMG-IV): sequencing the most valuable type-strain genomes for metagenomic binning, comparative biology and taxonomic classification.</title>
        <authorList>
            <person name="Goeker M."/>
        </authorList>
    </citation>
    <scope>NUCLEOTIDE SEQUENCE [LARGE SCALE GENOMIC DNA]</scope>
    <source>
        <strain evidence="2 3">DSM 18048</strain>
    </source>
</reference>
<dbReference type="PANTHER" id="PTHR43677:SF4">
    <property type="entry name" value="QUINONE OXIDOREDUCTASE-LIKE PROTEIN 2"/>
    <property type="match status" value="1"/>
</dbReference>
<dbReference type="Gene3D" id="3.40.50.720">
    <property type="entry name" value="NAD(P)-binding Rossmann-like Domain"/>
    <property type="match status" value="1"/>
</dbReference>
<evidence type="ECO:0000313" key="3">
    <source>
        <dbReference type="Proteomes" id="UP000248326"/>
    </source>
</evidence>
<dbReference type="GO" id="GO:0016491">
    <property type="term" value="F:oxidoreductase activity"/>
    <property type="evidence" value="ECO:0007669"/>
    <property type="project" value="InterPro"/>
</dbReference>
<dbReference type="Pfam" id="PF00107">
    <property type="entry name" value="ADH_zinc_N"/>
    <property type="match status" value="1"/>
</dbReference>
<gene>
    <name evidence="2" type="ORF">DES52_106152</name>
</gene>
<dbReference type="SUPFAM" id="SSF50129">
    <property type="entry name" value="GroES-like"/>
    <property type="match status" value="1"/>
</dbReference>
<dbReference type="AlphaFoldDB" id="A0A318S8L2"/>
<protein>
    <submittedName>
        <fullName evidence="2">NADPH:quinone reductase-like Zn-dependent oxidoreductase</fullName>
    </submittedName>
</protein>
<dbReference type="SUPFAM" id="SSF51735">
    <property type="entry name" value="NAD(P)-binding Rossmann-fold domains"/>
    <property type="match status" value="1"/>
</dbReference>
<dbReference type="InterPro" id="IPR020843">
    <property type="entry name" value="ER"/>
</dbReference>
<dbReference type="InterPro" id="IPR051397">
    <property type="entry name" value="Zn-ADH-like_protein"/>
</dbReference>
<evidence type="ECO:0000313" key="2">
    <source>
        <dbReference type="EMBL" id="PYE54186.1"/>
    </source>
</evidence>
<dbReference type="InterPro" id="IPR013154">
    <property type="entry name" value="ADH-like_N"/>
</dbReference>
<dbReference type="CDD" id="cd08241">
    <property type="entry name" value="QOR1"/>
    <property type="match status" value="1"/>
</dbReference>
<proteinExistence type="predicted"/>